<dbReference type="CDD" id="cd08278">
    <property type="entry name" value="benzyl_alcohol_DH"/>
    <property type="match status" value="1"/>
</dbReference>
<dbReference type="Gene3D" id="3.90.180.10">
    <property type="entry name" value="Medium-chain alcohol dehydrogenases, catalytic domain"/>
    <property type="match status" value="1"/>
</dbReference>
<name>A0A7W3MX97_9ACTN</name>
<dbReference type="SMART" id="SM00829">
    <property type="entry name" value="PKS_ER"/>
    <property type="match status" value="1"/>
</dbReference>
<evidence type="ECO:0000256" key="1">
    <source>
        <dbReference type="ARBA" id="ARBA00001947"/>
    </source>
</evidence>
<evidence type="ECO:0000259" key="8">
    <source>
        <dbReference type="SMART" id="SM00829"/>
    </source>
</evidence>
<dbReference type="InterPro" id="IPR011032">
    <property type="entry name" value="GroES-like_sf"/>
</dbReference>
<dbReference type="Proteomes" id="UP000539313">
    <property type="component" value="Unassembled WGS sequence"/>
</dbReference>
<evidence type="ECO:0000256" key="7">
    <source>
        <dbReference type="RuleBase" id="RU361277"/>
    </source>
</evidence>
<proteinExistence type="inferred from homology"/>
<evidence type="ECO:0000256" key="5">
    <source>
        <dbReference type="ARBA" id="ARBA00023002"/>
    </source>
</evidence>
<comment type="caution">
    <text evidence="9">The sequence shown here is derived from an EMBL/GenBank/DDBJ whole genome shotgun (WGS) entry which is preliminary data.</text>
</comment>
<keyword evidence="6" id="KW-0520">NAD</keyword>
<evidence type="ECO:0000256" key="2">
    <source>
        <dbReference type="ARBA" id="ARBA00008072"/>
    </source>
</evidence>
<dbReference type="GO" id="GO:0046294">
    <property type="term" value="P:formaldehyde catabolic process"/>
    <property type="evidence" value="ECO:0007669"/>
    <property type="project" value="TreeGrafter"/>
</dbReference>
<evidence type="ECO:0000256" key="4">
    <source>
        <dbReference type="ARBA" id="ARBA00022833"/>
    </source>
</evidence>
<dbReference type="InterPro" id="IPR013149">
    <property type="entry name" value="ADH-like_C"/>
</dbReference>
<dbReference type="EMBL" id="JACJII010000001">
    <property type="protein sequence ID" value="MBA9003578.1"/>
    <property type="molecule type" value="Genomic_DNA"/>
</dbReference>
<dbReference type="Gene3D" id="3.40.50.720">
    <property type="entry name" value="NAD(P)-binding Rossmann-like Domain"/>
    <property type="match status" value="1"/>
</dbReference>
<sequence length="365" mass="37771">MKITAAVLRDPAGPPALEETELAEPRADEVLVRVVAAGICHTDLVAMAGHDPALPPLVPGHEGAGVVEAVGEDVEAVQPGDHVVISFGWCGLCPACCQGRMAYCANLVALNYTGLRLDGSTAMTRDGAPIRGHFFGQSSWATHSLTTERNVVRVPQEVPFEYLAPLGCGVQTGAGAVLNVLRPRRGSTIAVHGTGGVGLAAVMAAGIAGCSRIVAVDPDPRRRKLAEALGATDLVDPAEGDPAKTIVELTGGGVEHAVECVGRPEAVRAAVASLAAPGMCVTVGFRGGANPVELDQTMLMMGRGIRGSIEGDAIPQRFVPRLIEHHLAGDLPVERLVRTYSFADVNEAIAAARTGEAVKPVLVLP</sequence>
<dbReference type="GO" id="GO:0051903">
    <property type="term" value="F:S-(hydroxymethyl)glutathione dehydrogenase [NAD(P)+] activity"/>
    <property type="evidence" value="ECO:0007669"/>
    <property type="project" value="TreeGrafter"/>
</dbReference>
<keyword evidence="5 9" id="KW-0560">Oxidoreductase</keyword>
<dbReference type="InterPro" id="IPR020843">
    <property type="entry name" value="ER"/>
</dbReference>
<dbReference type="GO" id="GO:0018456">
    <property type="term" value="F:aryl-alcohol dehydrogenase (NAD+) activity"/>
    <property type="evidence" value="ECO:0007669"/>
    <property type="project" value="UniProtKB-EC"/>
</dbReference>
<dbReference type="Pfam" id="PF00107">
    <property type="entry name" value="ADH_zinc_N"/>
    <property type="match status" value="1"/>
</dbReference>
<dbReference type="GO" id="GO:0008270">
    <property type="term" value="F:zinc ion binding"/>
    <property type="evidence" value="ECO:0007669"/>
    <property type="project" value="InterPro"/>
</dbReference>
<dbReference type="InterPro" id="IPR036291">
    <property type="entry name" value="NAD(P)-bd_dom_sf"/>
</dbReference>
<dbReference type="EC" id="1.1.1.90" evidence="9"/>
<dbReference type="Pfam" id="PF08240">
    <property type="entry name" value="ADH_N"/>
    <property type="match status" value="1"/>
</dbReference>
<reference evidence="9 10" key="1">
    <citation type="submission" date="2020-08" db="EMBL/GenBank/DDBJ databases">
        <title>Sequencing the genomes of 1000 actinobacteria strains.</title>
        <authorList>
            <person name="Klenk H.-P."/>
        </authorList>
    </citation>
    <scope>NUCLEOTIDE SEQUENCE [LARGE SCALE GENOMIC DNA]</scope>
    <source>
        <strain evidence="9 10">DSM 45823</strain>
    </source>
</reference>
<dbReference type="SUPFAM" id="SSF50129">
    <property type="entry name" value="GroES-like"/>
    <property type="match status" value="1"/>
</dbReference>
<dbReference type="InterPro" id="IPR002328">
    <property type="entry name" value="ADH_Zn_CS"/>
</dbReference>
<protein>
    <submittedName>
        <fullName evidence="9">Aryl-alcohol dehydrogenase</fullName>
        <ecNumber evidence="9">1.1.1.90</ecNumber>
    </submittedName>
</protein>
<accession>A0A7W3MX97</accession>
<dbReference type="PANTHER" id="PTHR43880:SF12">
    <property type="entry name" value="ALCOHOL DEHYDROGENASE CLASS-3"/>
    <property type="match status" value="1"/>
</dbReference>
<comment type="cofactor">
    <cofactor evidence="1 7">
        <name>Zn(2+)</name>
        <dbReference type="ChEBI" id="CHEBI:29105"/>
    </cofactor>
</comment>
<evidence type="ECO:0000313" key="10">
    <source>
        <dbReference type="Proteomes" id="UP000539313"/>
    </source>
</evidence>
<organism evidence="9 10">
    <name type="scientific">Thermomonospora cellulosilytica</name>
    <dbReference type="NCBI Taxonomy" id="1411118"/>
    <lineage>
        <taxon>Bacteria</taxon>
        <taxon>Bacillati</taxon>
        <taxon>Actinomycetota</taxon>
        <taxon>Actinomycetes</taxon>
        <taxon>Streptosporangiales</taxon>
        <taxon>Thermomonosporaceae</taxon>
        <taxon>Thermomonospora</taxon>
    </lineage>
</organism>
<gene>
    <name evidence="9" type="ORF">HNR21_002460</name>
</gene>
<dbReference type="FunFam" id="3.40.50.720:FF:000003">
    <property type="entry name" value="S-(hydroxymethyl)glutathione dehydrogenase"/>
    <property type="match status" value="1"/>
</dbReference>
<keyword evidence="3 7" id="KW-0479">Metal-binding</keyword>
<dbReference type="PROSITE" id="PS00059">
    <property type="entry name" value="ADH_ZINC"/>
    <property type="match status" value="1"/>
</dbReference>
<keyword evidence="4 7" id="KW-0862">Zinc</keyword>
<evidence type="ECO:0000313" key="9">
    <source>
        <dbReference type="EMBL" id="MBA9003578.1"/>
    </source>
</evidence>
<keyword evidence="10" id="KW-1185">Reference proteome</keyword>
<dbReference type="SUPFAM" id="SSF51735">
    <property type="entry name" value="NAD(P)-binding Rossmann-fold domains"/>
    <property type="match status" value="1"/>
</dbReference>
<feature type="domain" description="Enoyl reductase (ER)" evidence="8">
    <location>
        <begin position="13"/>
        <end position="362"/>
    </location>
</feature>
<comment type="similarity">
    <text evidence="2 7">Belongs to the zinc-containing alcohol dehydrogenase family.</text>
</comment>
<evidence type="ECO:0000256" key="6">
    <source>
        <dbReference type="ARBA" id="ARBA00023027"/>
    </source>
</evidence>
<dbReference type="GO" id="GO:0005829">
    <property type="term" value="C:cytosol"/>
    <property type="evidence" value="ECO:0007669"/>
    <property type="project" value="TreeGrafter"/>
</dbReference>
<dbReference type="InterPro" id="IPR013154">
    <property type="entry name" value="ADH-like_N"/>
</dbReference>
<dbReference type="AlphaFoldDB" id="A0A7W3MX97"/>
<dbReference type="RefSeq" id="WP_182705286.1">
    <property type="nucleotide sequence ID" value="NZ_JACJII010000001.1"/>
</dbReference>
<evidence type="ECO:0000256" key="3">
    <source>
        <dbReference type="ARBA" id="ARBA00022723"/>
    </source>
</evidence>
<dbReference type="PANTHER" id="PTHR43880">
    <property type="entry name" value="ALCOHOL DEHYDROGENASE"/>
    <property type="match status" value="1"/>
</dbReference>